<feature type="repeat" description="TPR" evidence="6">
    <location>
        <begin position="120"/>
        <end position="153"/>
    </location>
</feature>
<dbReference type="PROSITE" id="PS50005">
    <property type="entry name" value="TPR"/>
    <property type="match status" value="2"/>
</dbReference>
<dbReference type="InterPro" id="IPR019734">
    <property type="entry name" value="TPR_rpt"/>
</dbReference>
<dbReference type="PRINTS" id="PR00811">
    <property type="entry name" value="BCTERIALGSPD"/>
</dbReference>
<dbReference type="InterPro" id="IPR011662">
    <property type="entry name" value="Secretin/TonB_short_N"/>
</dbReference>
<dbReference type="InterPro" id="IPR001775">
    <property type="entry name" value="GspD/PilQ"/>
</dbReference>
<dbReference type="Gene3D" id="2.60.40.680">
    <property type="match status" value="1"/>
</dbReference>
<evidence type="ECO:0000256" key="3">
    <source>
        <dbReference type="ARBA" id="ARBA00022729"/>
    </source>
</evidence>
<dbReference type="InterPro" id="IPR038591">
    <property type="entry name" value="NolW-like_sf"/>
</dbReference>
<evidence type="ECO:0000313" key="11">
    <source>
        <dbReference type="EMBL" id="MBJ6726334.1"/>
    </source>
</evidence>
<accession>A0A8J7ISM9</accession>
<keyword evidence="12" id="KW-1185">Reference proteome</keyword>
<dbReference type="PROSITE" id="PS51257">
    <property type="entry name" value="PROKAR_LIPOPROTEIN"/>
    <property type="match status" value="1"/>
</dbReference>
<evidence type="ECO:0000256" key="2">
    <source>
        <dbReference type="ARBA" id="ARBA00022448"/>
    </source>
</evidence>
<dbReference type="GO" id="GO:0009306">
    <property type="term" value="P:protein secretion"/>
    <property type="evidence" value="ECO:0007669"/>
    <property type="project" value="InterPro"/>
</dbReference>
<dbReference type="RefSeq" id="WP_199385240.1">
    <property type="nucleotide sequence ID" value="NZ_JAEMHM010000013.1"/>
</dbReference>
<dbReference type="InterPro" id="IPR005644">
    <property type="entry name" value="NolW-like"/>
</dbReference>
<dbReference type="Gene3D" id="3.30.1370.120">
    <property type="match status" value="1"/>
</dbReference>
<protein>
    <submittedName>
        <fullName evidence="11">Type II secretion system protein</fullName>
    </submittedName>
</protein>
<dbReference type="Gene3D" id="1.25.40.10">
    <property type="entry name" value="Tetratricopeptide repeat domain"/>
    <property type="match status" value="1"/>
</dbReference>
<dbReference type="Gene3D" id="3.30.1370.130">
    <property type="match status" value="1"/>
</dbReference>
<comment type="subcellular location">
    <subcellularLocation>
        <location evidence="8">Cell outer membrane</location>
    </subcellularLocation>
    <subcellularLocation>
        <location evidence="1">Membrane</location>
    </subcellularLocation>
</comment>
<evidence type="ECO:0000256" key="4">
    <source>
        <dbReference type="ARBA" id="ARBA00023136"/>
    </source>
</evidence>
<dbReference type="CDD" id="cd08547">
    <property type="entry name" value="Type_II_cohesin"/>
    <property type="match status" value="1"/>
</dbReference>
<dbReference type="InterPro" id="IPR004846">
    <property type="entry name" value="T2SS/T3SS_dom"/>
</dbReference>
<evidence type="ECO:0000256" key="1">
    <source>
        <dbReference type="ARBA" id="ARBA00004370"/>
    </source>
</evidence>
<sequence>MHHLRTLIIPLMTLLLLSGCTGGRSAFSKAEKLERDGNLDAALVKYAEVAAANPDVGEYRVRYLRVTEAAARAHYKKGEAFYAAKNYSDALREYQSAYAIDPTQTQAKQQADAVQRMINARTYYQQGEDFEKNRKPREALDAYRQALEFQPDFPEAKAGVDRIVKTRHPKLDGFELNLKSTKPITLKFKDAKLKEIFNILSQLSGINFIFDDAVKDVNISLFLENATFQQAMEIITGMNKLGRKVLNESTIILYPRTPEKAKQYEELFLQTFYLNKLDAKKAVNLIRTMLQVKKIYVNEEMNALVIRDTPEVIEVARKILEANDVPDAEVLLDVEVFELSKSDAENFGVALSRYATSLGVTPPGSGGTNPFFADTLSQTTTTTTGTTTTTSAAGPSNLLHLFNYRNFNGYLTVPTATFNFGKTVSNAETLSNPKIRVKNREKAKFNVGTRVPITTTSSPTGGGVTVNVQYVDVGVKVNAEPTIQLNNDVSIKLGLEVSSILQRDTVGTDQATTVVTIGTRNLDTVLSLKDGETSIIGGLIERDKSDSKNKVSFLGDIPVIGALFTNTNDTATKKELMLAITPRIVRAVTVPEGEVAAFWSGREDDPSTNKPYASFSQDADLNAAPAATGTGVPQTAVPGTSRSRRHEADALTLAPGVTTPAKATTVLPTPVTPAATAPATPAGAPLTAAPVPQPVQPAPQPVLPAAQAAPAANAAAVPVPAPPTPAGAMAPAAPVPAVQQSAKAAAPAVATPVPTPVPQAQAKPQPQPQAGAAKAAAKPVAALPAATVALSVDFPASVKTNEQFVVKVTQSGAKDLNDAAFALTYDPVRLELVTQVEGTFMTQGGAKTTFQAFPDRKKGELWMALSRVDAATGASGTGTLAAVTFRALTPGAAPIGVANPTFKSRSGSKLEVVPYNSVVEVK</sequence>
<dbReference type="Pfam" id="PF03958">
    <property type="entry name" value="Secretin_N"/>
    <property type="match status" value="1"/>
</dbReference>
<feature type="region of interest" description="Disordered" evidence="9">
    <location>
        <begin position="623"/>
        <end position="701"/>
    </location>
</feature>
<comment type="caution">
    <text evidence="11">The sequence shown here is derived from an EMBL/GenBank/DDBJ whole genome shotgun (WGS) entry which is preliminary data.</text>
</comment>
<dbReference type="Pfam" id="PF00263">
    <property type="entry name" value="Secretin"/>
    <property type="match status" value="1"/>
</dbReference>
<evidence type="ECO:0000256" key="7">
    <source>
        <dbReference type="RuleBase" id="RU004003"/>
    </source>
</evidence>
<keyword evidence="3" id="KW-0732">Signal</keyword>
<feature type="repeat" description="TPR" evidence="6">
    <location>
        <begin position="71"/>
        <end position="104"/>
    </location>
</feature>
<evidence type="ECO:0000313" key="12">
    <source>
        <dbReference type="Proteomes" id="UP000636888"/>
    </source>
</evidence>
<gene>
    <name evidence="11" type="ORF">JFN93_16605</name>
</gene>
<dbReference type="SMART" id="SM00028">
    <property type="entry name" value="TPR"/>
    <property type="match status" value="3"/>
</dbReference>
<comment type="similarity">
    <text evidence="7">Belongs to the bacterial secretin family.</text>
</comment>
<dbReference type="GO" id="GO:0009279">
    <property type="term" value="C:cell outer membrane"/>
    <property type="evidence" value="ECO:0007669"/>
    <property type="project" value="UniProtKB-SubCell"/>
</dbReference>
<reference evidence="11" key="1">
    <citation type="submission" date="2020-12" db="EMBL/GenBank/DDBJ databases">
        <title>Geomonas sp. Red875, isolated from river sediment.</title>
        <authorList>
            <person name="Xu Z."/>
            <person name="Zhang Z."/>
            <person name="Masuda Y."/>
            <person name="Itoh H."/>
            <person name="Senoo K."/>
        </authorList>
    </citation>
    <scope>NUCLEOTIDE SEQUENCE</scope>
    <source>
        <strain evidence="11">Red875</strain>
    </source>
</reference>
<dbReference type="PRINTS" id="PR01032">
    <property type="entry name" value="PHAGEIV"/>
</dbReference>
<feature type="region of interest" description="Disordered" evidence="9">
    <location>
        <begin position="751"/>
        <end position="773"/>
    </location>
</feature>
<dbReference type="PANTHER" id="PTHR30332:SF17">
    <property type="entry name" value="TYPE IV PILIATION SYSTEM PROTEIN DR_0774-RELATED"/>
    <property type="match status" value="1"/>
</dbReference>
<evidence type="ECO:0000256" key="6">
    <source>
        <dbReference type="PROSITE-ProRule" id="PRU00339"/>
    </source>
</evidence>
<dbReference type="InterPro" id="IPR011990">
    <property type="entry name" value="TPR-like_helical_dom_sf"/>
</dbReference>
<evidence type="ECO:0000256" key="5">
    <source>
        <dbReference type="ARBA" id="ARBA00023237"/>
    </source>
</evidence>
<dbReference type="InterPro" id="IPR008965">
    <property type="entry name" value="CBM2/CBM3_carb-bd_dom_sf"/>
</dbReference>
<organism evidence="11 12">
    <name type="scientific">Geomesophilobacter sediminis</name>
    <dbReference type="NCBI Taxonomy" id="2798584"/>
    <lineage>
        <taxon>Bacteria</taxon>
        <taxon>Pseudomonadati</taxon>
        <taxon>Thermodesulfobacteriota</taxon>
        <taxon>Desulfuromonadia</taxon>
        <taxon>Geobacterales</taxon>
        <taxon>Geobacteraceae</taxon>
        <taxon>Geomesophilobacter</taxon>
    </lineage>
</organism>
<evidence type="ECO:0000259" key="10">
    <source>
        <dbReference type="SMART" id="SM00965"/>
    </source>
</evidence>
<proteinExistence type="inferred from homology"/>
<dbReference type="EMBL" id="JAEMHM010000013">
    <property type="protein sequence ID" value="MBJ6726334.1"/>
    <property type="molecule type" value="Genomic_DNA"/>
</dbReference>
<keyword evidence="6" id="KW-0802">TPR repeat</keyword>
<keyword evidence="2 8" id="KW-0813">Transport</keyword>
<dbReference type="SUPFAM" id="SSF49384">
    <property type="entry name" value="Carbohydrate-binding domain"/>
    <property type="match status" value="1"/>
</dbReference>
<dbReference type="InterPro" id="IPR050810">
    <property type="entry name" value="Bact_Secretion_Sys_Channel"/>
</dbReference>
<feature type="domain" description="Secretin/TonB short N-terminal" evidence="10">
    <location>
        <begin position="206"/>
        <end position="256"/>
    </location>
</feature>
<dbReference type="AlphaFoldDB" id="A0A8J7ISM9"/>
<dbReference type="PANTHER" id="PTHR30332">
    <property type="entry name" value="PROBABLE GENERAL SECRETION PATHWAY PROTEIN D"/>
    <property type="match status" value="1"/>
</dbReference>
<dbReference type="GO" id="GO:0030246">
    <property type="term" value="F:carbohydrate binding"/>
    <property type="evidence" value="ECO:0007669"/>
    <property type="project" value="InterPro"/>
</dbReference>
<keyword evidence="5" id="KW-0998">Cell outer membrane</keyword>
<feature type="compositionally biased region" description="Low complexity" evidence="9">
    <location>
        <begin position="657"/>
        <end position="690"/>
    </location>
</feature>
<evidence type="ECO:0000256" key="8">
    <source>
        <dbReference type="RuleBase" id="RU004004"/>
    </source>
</evidence>
<dbReference type="GO" id="GO:0015627">
    <property type="term" value="C:type II protein secretion system complex"/>
    <property type="evidence" value="ECO:0007669"/>
    <property type="project" value="TreeGrafter"/>
</dbReference>
<dbReference type="SMART" id="SM00965">
    <property type="entry name" value="STN"/>
    <property type="match status" value="1"/>
</dbReference>
<keyword evidence="4" id="KW-0472">Membrane</keyword>
<feature type="compositionally biased region" description="Pro residues" evidence="9">
    <location>
        <begin position="691"/>
        <end position="701"/>
    </location>
</feature>
<name>A0A8J7ISM9_9BACT</name>
<dbReference type="SUPFAM" id="SSF48452">
    <property type="entry name" value="TPR-like"/>
    <property type="match status" value="1"/>
</dbReference>
<feature type="compositionally biased region" description="Polar residues" evidence="9">
    <location>
        <begin position="631"/>
        <end position="641"/>
    </location>
</feature>
<dbReference type="Proteomes" id="UP000636888">
    <property type="component" value="Unassembled WGS sequence"/>
</dbReference>
<evidence type="ECO:0000256" key="9">
    <source>
        <dbReference type="SAM" id="MobiDB-lite"/>
    </source>
</evidence>